<gene>
    <name evidence="2" type="ORF">CIPAW_12G038100</name>
</gene>
<dbReference type="EMBL" id="CM031820">
    <property type="protein sequence ID" value="KAG6633291.1"/>
    <property type="molecule type" value="Genomic_DNA"/>
</dbReference>
<proteinExistence type="predicted"/>
<feature type="region of interest" description="Disordered" evidence="1">
    <location>
        <begin position="10"/>
        <end position="99"/>
    </location>
</feature>
<feature type="compositionally biased region" description="Basic residues" evidence="1">
    <location>
        <begin position="61"/>
        <end position="74"/>
    </location>
</feature>
<evidence type="ECO:0000313" key="2">
    <source>
        <dbReference type="EMBL" id="KAG6633291.1"/>
    </source>
</evidence>
<reference evidence="2" key="1">
    <citation type="submission" date="2020-12" db="EMBL/GenBank/DDBJ databases">
        <title>WGS assembly of Carya illinoinensis cv. Pawnee.</title>
        <authorList>
            <person name="Platts A."/>
            <person name="Shu S."/>
            <person name="Wright S."/>
            <person name="Barry K."/>
            <person name="Edger P."/>
            <person name="Pires J.C."/>
            <person name="Schmutz J."/>
        </authorList>
    </citation>
    <scope>NUCLEOTIDE SEQUENCE</scope>
    <source>
        <tissue evidence="2">Leaf</tissue>
    </source>
</reference>
<accession>A0A8T1NUH4</accession>
<protein>
    <submittedName>
        <fullName evidence="2">Uncharacterized protein</fullName>
    </submittedName>
</protein>
<comment type="caution">
    <text evidence="2">The sequence shown here is derived from an EMBL/GenBank/DDBJ whole genome shotgun (WGS) entry which is preliminary data.</text>
</comment>
<evidence type="ECO:0000313" key="3">
    <source>
        <dbReference type="Proteomes" id="UP000811609"/>
    </source>
</evidence>
<sequence length="99" mass="11875">MSLNIEIKEEMGFGWTKSLRDKQKLSRRKTLNDSIMFPNQDQANHSKEPTFQNKSTNQRAHQQRRRKELYHKRGLPHEEEETNQTAHQRPPEDDPHEDL</sequence>
<name>A0A8T1NUH4_CARIL</name>
<feature type="compositionally biased region" description="Basic and acidic residues" evidence="1">
    <location>
        <begin position="89"/>
        <end position="99"/>
    </location>
</feature>
<dbReference type="AlphaFoldDB" id="A0A8T1NUH4"/>
<evidence type="ECO:0000256" key="1">
    <source>
        <dbReference type="SAM" id="MobiDB-lite"/>
    </source>
</evidence>
<organism evidence="2 3">
    <name type="scientific">Carya illinoinensis</name>
    <name type="common">Pecan</name>
    <dbReference type="NCBI Taxonomy" id="32201"/>
    <lineage>
        <taxon>Eukaryota</taxon>
        <taxon>Viridiplantae</taxon>
        <taxon>Streptophyta</taxon>
        <taxon>Embryophyta</taxon>
        <taxon>Tracheophyta</taxon>
        <taxon>Spermatophyta</taxon>
        <taxon>Magnoliopsida</taxon>
        <taxon>eudicotyledons</taxon>
        <taxon>Gunneridae</taxon>
        <taxon>Pentapetalae</taxon>
        <taxon>rosids</taxon>
        <taxon>fabids</taxon>
        <taxon>Fagales</taxon>
        <taxon>Juglandaceae</taxon>
        <taxon>Carya</taxon>
    </lineage>
</organism>
<keyword evidence="3" id="KW-1185">Reference proteome</keyword>
<feature type="compositionally biased region" description="Polar residues" evidence="1">
    <location>
        <begin position="37"/>
        <end position="60"/>
    </location>
</feature>
<dbReference type="Proteomes" id="UP000811609">
    <property type="component" value="Chromosome 12"/>
</dbReference>